<dbReference type="Proteomes" id="UP000198916">
    <property type="component" value="Unassembled WGS sequence"/>
</dbReference>
<evidence type="ECO:0000256" key="1">
    <source>
        <dbReference type="SAM" id="MobiDB-lite"/>
    </source>
</evidence>
<dbReference type="AlphaFoldDB" id="A0A1H7T7Y2"/>
<organism evidence="2 3">
    <name type="scientific">Parapedobacter koreensis</name>
    <dbReference type="NCBI Taxonomy" id="332977"/>
    <lineage>
        <taxon>Bacteria</taxon>
        <taxon>Pseudomonadati</taxon>
        <taxon>Bacteroidota</taxon>
        <taxon>Sphingobacteriia</taxon>
        <taxon>Sphingobacteriales</taxon>
        <taxon>Sphingobacteriaceae</taxon>
        <taxon>Parapedobacter</taxon>
    </lineage>
</organism>
<dbReference type="STRING" id="332977.SAMN05421740_110140"/>
<keyword evidence="3" id="KW-1185">Reference proteome</keyword>
<name>A0A1H7T7Y2_9SPHI</name>
<proteinExistence type="predicted"/>
<feature type="compositionally biased region" description="Polar residues" evidence="1">
    <location>
        <begin position="80"/>
        <end position="92"/>
    </location>
</feature>
<dbReference type="EMBL" id="FNZR01000010">
    <property type="protein sequence ID" value="SEL80853.1"/>
    <property type="molecule type" value="Genomic_DNA"/>
</dbReference>
<gene>
    <name evidence="2" type="ORF">SAMN05421740_110140</name>
</gene>
<accession>A0A1H7T7Y2</accession>
<evidence type="ECO:0000313" key="2">
    <source>
        <dbReference type="EMBL" id="SEL80853.1"/>
    </source>
</evidence>
<feature type="region of interest" description="Disordered" evidence="1">
    <location>
        <begin position="78"/>
        <end position="102"/>
    </location>
</feature>
<protein>
    <submittedName>
        <fullName evidence="2">Uncharacterized protein</fullName>
    </submittedName>
</protein>
<sequence>MNGASLPVALRIQSTAPLRYASLLLPKTSLDAHKQPREMNGASLPVALRIQSTSPISPFQETAATVGRLDFAGIAPATNGYKTPSYNRLHSGQKSKKVDTAA</sequence>
<evidence type="ECO:0000313" key="3">
    <source>
        <dbReference type="Proteomes" id="UP000198916"/>
    </source>
</evidence>
<reference evidence="3" key="1">
    <citation type="submission" date="2016-10" db="EMBL/GenBank/DDBJ databases">
        <authorList>
            <person name="Varghese N."/>
            <person name="Submissions S."/>
        </authorList>
    </citation>
    <scope>NUCLEOTIDE SEQUENCE [LARGE SCALE GENOMIC DNA]</scope>
    <source>
        <strain evidence="3">Jip14</strain>
    </source>
</reference>